<dbReference type="GO" id="GO:0008395">
    <property type="term" value="F:steroid hydroxylase activity"/>
    <property type="evidence" value="ECO:0007669"/>
    <property type="project" value="TreeGrafter"/>
</dbReference>
<keyword evidence="8" id="KW-1185">Reference proteome</keyword>
<evidence type="ECO:0000313" key="7">
    <source>
        <dbReference type="EMBL" id="MBA9007421.1"/>
    </source>
</evidence>
<dbReference type="CDD" id="cd11033">
    <property type="entry name" value="CYP142-like"/>
    <property type="match status" value="1"/>
</dbReference>
<keyword evidence="4 7" id="KW-0560">Oxidoreductase</keyword>
<dbReference type="InterPro" id="IPR036396">
    <property type="entry name" value="Cyt_P450_sf"/>
</dbReference>
<dbReference type="GO" id="GO:0020037">
    <property type="term" value="F:heme binding"/>
    <property type="evidence" value="ECO:0007669"/>
    <property type="project" value="InterPro"/>
</dbReference>
<dbReference type="Gene3D" id="1.10.630.10">
    <property type="entry name" value="Cytochrome P450"/>
    <property type="match status" value="1"/>
</dbReference>
<organism evidence="7 8">
    <name type="scientific">Thermomonospora cellulosilytica</name>
    <dbReference type="NCBI Taxonomy" id="1411118"/>
    <lineage>
        <taxon>Bacteria</taxon>
        <taxon>Bacillati</taxon>
        <taxon>Actinomycetota</taxon>
        <taxon>Actinomycetes</taxon>
        <taxon>Streptosporangiales</taxon>
        <taxon>Thermomonosporaceae</taxon>
        <taxon>Thermomonospora</taxon>
    </lineage>
</organism>
<dbReference type="AlphaFoldDB" id="A0A7W3N4I8"/>
<proteinExistence type="inferred from homology"/>
<comment type="similarity">
    <text evidence="1">Belongs to the cytochrome P450 family.</text>
</comment>
<evidence type="ECO:0000256" key="4">
    <source>
        <dbReference type="ARBA" id="ARBA00023002"/>
    </source>
</evidence>
<evidence type="ECO:0000256" key="5">
    <source>
        <dbReference type="ARBA" id="ARBA00023004"/>
    </source>
</evidence>
<dbReference type="PANTHER" id="PTHR46696:SF4">
    <property type="entry name" value="BIOTIN BIOSYNTHESIS CYTOCHROME P450"/>
    <property type="match status" value="1"/>
</dbReference>
<keyword evidence="3" id="KW-0479">Metal-binding</keyword>
<dbReference type="InterPro" id="IPR002397">
    <property type="entry name" value="Cyt_P450_B"/>
</dbReference>
<dbReference type="GO" id="GO:0006707">
    <property type="term" value="P:cholesterol catabolic process"/>
    <property type="evidence" value="ECO:0007669"/>
    <property type="project" value="TreeGrafter"/>
</dbReference>
<dbReference type="RefSeq" id="WP_182708006.1">
    <property type="nucleotide sequence ID" value="NZ_JACJII010000001.1"/>
</dbReference>
<protein>
    <submittedName>
        <fullName evidence="7">Cholest-4-en-3-one 26-monooxygenase</fullName>
        <ecNumber evidence="7">1.14.15.29</ecNumber>
    </submittedName>
</protein>
<gene>
    <name evidence="7" type="ORF">HNR21_006303</name>
</gene>
<dbReference type="Proteomes" id="UP000539313">
    <property type="component" value="Unassembled WGS sequence"/>
</dbReference>
<comment type="caution">
    <text evidence="7">The sequence shown here is derived from an EMBL/GenBank/DDBJ whole genome shotgun (WGS) entry which is preliminary data.</text>
</comment>
<dbReference type="PANTHER" id="PTHR46696">
    <property type="entry name" value="P450, PUTATIVE (EUROFUNG)-RELATED"/>
    <property type="match status" value="1"/>
</dbReference>
<evidence type="ECO:0000256" key="2">
    <source>
        <dbReference type="ARBA" id="ARBA00022617"/>
    </source>
</evidence>
<evidence type="ECO:0000256" key="6">
    <source>
        <dbReference type="ARBA" id="ARBA00023033"/>
    </source>
</evidence>
<dbReference type="GO" id="GO:0036199">
    <property type="term" value="F:cholest-4-en-3-one 26-monooxygenase activity"/>
    <property type="evidence" value="ECO:0007669"/>
    <property type="project" value="UniProtKB-EC"/>
</dbReference>
<evidence type="ECO:0000313" key="8">
    <source>
        <dbReference type="Proteomes" id="UP000539313"/>
    </source>
</evidence>
<name>A0A7W3N4I8_9ACTN</name>
<keyword evidence="5" id="KW-0408">Iron</keyword>
<dbReference type="Pfam" id="PF00067">
    <property type="entry name" value="p450"/>
    <property type="match status" value="1"/>
</dbReference>
<reference evidence="7 8" key="1">
    <citation type="submission" date="2020-08" db="EMBL/GenBank/DDBJ databases">
        <title>Sequencing the genomes of 1000 actinobacteria strains.</title>
        <authorList>
            <person name="Klenk H.-P."/>
        </authorList>
    </citation>
    <scope>NUCLEOTIDE SEQUENCE [LARGE SCALE GENOMIC DNA]</scope>
    <source>
        <strain evidence="7 8">DSM 45823</strain>
    </source>
</reference>
<keyword evidence="2" id="KW-0349">Heme</keyword>
<dbReference type="EC" id="1.14.15.29" evidence="7"/>
<dbReference type="InterPro" id="IPR001128">
    <property type="entry name" value="Cyt_P450"/>
</dbReference>
<dbReference type="GO" id="GO:0005506">
    <property type="term" value="F:iron ion binding"/>
    <property type="evidence" value="ECO:0007669"/>
    <property type="project" value="InterPro"/>
</dbReference>
<dbReference type="EMBL" id="JACJII010000001">
    <property type="protein sequence ID" value="MBA9007421.1"/>
    <property type="molecule type" value="Genomic_DNA"/>
</dbReference>
<sequence>MRPEIDIIDPSVYERGGVPHDQFAWLRDNDPVHWHPDPNENVPGFWAVTRHADVVHVSRHPELFSSHVRGSLFEEWSDDDVALFGMMMLFQDPPDHTRNRLKVNRGFTPRMIRQLEEHVRDICHELIDNVSPHGRADFAEDIAAPLPAYVICELLGAPQSDREMICDWSNKIIGFNDPELAGAQEEAAKLSAELMAYASRLAAERRAEPRDDIATRLLQPDEDGNVLSDEEFQLFVLMLVIAGHETTRTGSVNGIQAFFEHPDQWERLKNDRSLLRTAPDEIVRWTSPLNLFRRTALQDTELGGKRIRAGDKVVMFYPSANRDERVFTDPFTFDIGRDPNPHVGFGGGGPHYCLGTHLARLELRVLFEAVLDRMPDIRPAGEPRRLRSNFVNGIKELRVEFTPSPRRDGSM</sequence>
<evidence type="ECO:0000256" key="3">
    <source>
        <dbReference type="ARBA" id="ARBA00022723"/>
    </source>
</evidence>
<dbReference type="SUPFAM" id="SSF48264">
    <property type="entry name" value="Cytochrome P450"/>
    <property type="match status" value="1"/>
</dbReference>
<dbReference type="FunFam" id="1.10.630.10:FF:000018">
    <property type="entry name" value="Cytochrome P450 monooxygenase"/>
    <property type="match status" value="1"/>
</dbReference>
<keyword evidence="6 7" id="KW-0503">Monooxygenase</keyword>
<dbReference type="PRINTS" id="PR00359">
    <property type="entry name" value="BP450"/>
</dbReference>
<accession>A0A7W3N4I8</accession>
<evidence type="ECO:0000256" key="1">
    <source>
        <dbReference type="ARBA" id="ARBA00010617"/>
    </source>
</evidence>